<evidence type="ECO:0000256" key="5">
    <source>
        <dbReference type="ARBA" id="ARBA00022694"/>
    </source>
</evidence>
<evidence type="ECO:0000313" key="14">
    <source>
        <dbReference type="EMBL" id="KKR56214.1"/>
    </source>
</evidence>
<dbReference type="PANTHER" id="PTHR11088">
    <property type="entry name" value="TRNA DIMETHYLALLYLTRANSFERASE"/>
    <property type="match status" value="1"/>
</dbReference>
<evidence type="ECO:0000256" key="7">
    <source>
        <dbReference type="ARBA" id="ARBA00022840"/>
    </source>
</evidence>
<evidence type="ECO:0000256" key="13">
    <source>
        <dbReference type="RuleBase" id="RU003785"/>
    </source>
</evidence>
<evidence type="ECO:0000256" key="1">
    <source>
        <dbReference type="ARBA" id="ARBA00001946"/>
    </source>
</evidence>
<comment type="similarity">
    <text evidence="3 10 13">Belongs to the IPP transferase family.</text>
</comment>
<comment type="caution">
    <text evidence="14">The sequence shown here is derived from an EMBL/GenBank/DDBJ whole genome shotgun (WGS) entry which is preliminary data.</text>
</comment>
<evidence type="ECO:0000256" key="4">
    <source>
        <dbReference type="ARBA" id="ARBA00022679"/>
    </source>
</evidence>
<dbReference type="PATRIC" id="fig|1618601.3.peg.34"/>
<organism evidence="14 15">
    <name type="scientific">Candidatus Woesebacteria bacterium GW2011_GWF1_40_24</name>
    <dbReference type="NCBI Taxonomy" id="1618601"/>
    <lineage>
        <taxon>Bacteria</taxon>
        <taxon>Candidatus Woeseibacteriota</taxon>
    </lineage>
</organism>
<dbReference type="Pfam" id="PF01715">
    <property type="entry name" value="IPPT"/>
    <property type="match status" value="1"/>
</dbReference>
<feature type="region of interest" description="Interaction with substrate tRNA" evidence="10">
    <location>
        <begin position="44"/>
        <end position="47"/>
    </location>
</feature>
<comment type="catalytic activity">
    <reaction evidence="9 10 11">
        <text>adenosine(37) in tRNA + dimethylallyl diphosphate = N(6)-dimethylallyladenosine(37) in tRNA + diphosphate</text>
        <dbReference type="Rhea" id="RHEA:26482"/>
        <dbReference type="Rhea" id="RHEA-COMP:10162"/>
        <dbReference type="Rhea" id="RHEA-COMP:10375"/>
        <dbReference type="ChEBI" id="CHEBI:33019"/>
        <dbReference type="ChEBI" id="CHEBI:57623"/>
        <dbReference type="ChEBI" id="CHEBI:74411"/>
        <dbReference type="ChEBI" id="CHEBI:74415"/>
        <dbReference type="EC" id="2.5.1.75"/>
    </reaction>
</comment>
<evidence type="ECO:0000256" key="11">
    <source>
        <dbReference type="RuleBase" id="RU003783"/>
    </source>
</evidence>
<comment type="caution">
    <text evidence="10">Lacks conserved residue(s) required for the propagation of feature annotation.</text>
</comment>
<dbReference type="GO" id="GO:0006400">
    <property type="term" value="P:tRNA modification"/>
    <property type="evidence" value="ECO:0007669"/>
    <property type="project" value="TreeGrafter"/>
</dbReference>
<dbReference type="Gene3D" id="3.40.50.300">
    <property type="entry name" value="P-loop containing nucleotide triphosphate hydrolases"/>
    <property type="match status" value="1"/>
</dbReference>
<feature type="site" description="Interaction with substrate tRNA" evidence="10">
    <location>
        <position position="125"/>
    </location>
</feature>
<dbReference type="GO" id="GO:0052381">
    <property type="term" value="F:tRNA dimethylallyltransferase activity"/>
    <property type="evidence" value="ECO:0007669"/>
    <property type="project" value="UniProtKB-UniRule"/>
</dbReference>
<keyword evidence="7 10" id="KW-0067">ATP-binding</keyword>
<reference evidence="14 15" key="1">
    <citation type="journal article" date="2015" name="Nature">
        <title>rRNA introns, odd ribosomes, and small enigmatic genomes across a large radiation of phyla.</title>
        <authorList>
            <person name="Brown C.T."/>
            <person name="Hug L.A."/>
            <person name="Thomas B.C."/>
            <person name="Sharon I."/>
            <person name="Castelle C.J."/>
            <person name="Singh A."/>
            <person name="Wilkins M.J."/>
            <person name="Williams K.H."/>
            <person name="Banfield J.F."/>
        </authorList>
    </citation>
    <scope>NUCLEOTIDE SEQUENCE [LARGE SCALE GENOMIC DNA]</scope>
</reference>
<comment type="subunit">
    <text evidence="10">Monomer.</text>
</comment>
<evidence type="ECO:0000256" key="10">
    <source>
        <dbReference type="HAMAP-Rule" id="MF_00185"/>
    </source>
</evidence>
<feature type="binding site" evidence="10">
    <location>
        <begin position="19"/>
        <end position="26"/>
    </location>
    <ligand>
        <name>ATP</name>
        <dbReference type="ChEBI" id="CHEBI:30616"/>
    </ligand>
</feature>
<dbReference type="PANTHER" id="PTHR11088:SF60">
    <property type="entry name" value="TRNA DIMETHYLALLYLTRANSFERASE"/>
    <property type="match status" value="1"/>
</dbReference>
<evidence type="ECO:0000256" key="3">
    <source>
        <dbReference type="ARBA" id="ARBA00005842"/>
    </source>
</evidence>
<dbReference type="HAMAP" id="MF_00185">
    <property type="entry name" value="IPP_trans"/>
    <property type="match status" value="1"/>
</dbReference>
<dbReference type="InterPro" id="IPR018022">
    <property type="entry name" value="IPT"/>
</dbReference>
<evidence type="ECO:0000256" key="12">
    <source>
        <dbReference type="RuleBase" id="RU003784"/>
    </source>
</evidence>
<protein>
    <recommendedName>
        <fullName evidence="10">tRNA dimethylallyltransferase</fullName>
        <ecNumber evidence="10">2.5.1.75</ecNumber>
    </recommendedName>
    <alternativeName>
        <fullName evidence="10">Dimethylallyl diphosphate:tRNA dimethylallyltransferase</fullName>
        <shortName evidence="10">DMAPP:tRNA dimethylallyltransferase</shortName>
        <shortName evidence="10">DMATase</shortName>
    </alternativeName>
    <alternativeName>
        <fullName evidence="10">Isopentenyl-diphosphate:tRNA isopentenyltransferase</fullName>
        <shortName evidence="10">IPP transferase</shortName>
        <shortName evidence="10">IPPT</shortName>
        <shortName evidence="10">IPTase</shortName>
    </alternativeName>
</protein>
<evidence type="ECO:0000313" key="15">
    <source>
        <dbReference type="Proteomes" id="UP000034627"/>
    </source>
</evidence>
<dbReference type="Proteomes" id="UP000034627">
    <property type="component" value="Unassembled WGS sequence"/>
</dbReference>
<dbReference type="InterPro" id="IPR039657">
    <property type="entry name" value="Dimethylallyltransferase"/>
</dbReference>
<keyword evidence="5 10" id="KW-0819">tRNA processing</keyword>
<dbReference type="AlphaFoldDB" id="A0A0G0RU75"/>
<gene>
    <name evidence="10" type="primary">miaA</name>
    <name evidence="14" type="ORF">UT93_C0002G0004</name>
</gene>
<comment type="function">
    <text evidence="2 10 12">Catalyzes the transfer of a dimethylallyl group onto the adenine at position 37 in tRNAs that read codons beginning with uridine, leading to the formation of N6-(dimethylallyl)adenosine (i(6)A).</text>
</comment>
<keyword evidence="4 10" id="KW-0808">Transferase</keyword>
<keyword evidence="8 10" id="KW-0460">Magnesium</keyword>
<name>A0A0G0RU75_9BACT</name>
<dbReference type="InterPro" id="IPR027417">
    <property type="entry name" value="P-loop_NTPase"/>
</dbReference>
<proteinExistence type="inferred from homology"/>
<dbReference type="SUPFAM" id="SSF52540">
    <property type="entry name" value="P-loop containing nucleoside triphosphate hydrolases"/>
    <property type="match status" value="1"/>
</dbReference>
<comment type="cofactor">
    <cofactor evidence="1 10">
        <name>Mg(2+)</name>
        <dbReference type="ChEBI" id="CHEBI:18420"/>
    </cofactor>
</comment>
<feature type="site" description="Interaction with substrate tRNA" evidence="10">
    <location>
        <position position="148"/>
    </location>
</feature>
<dbReference type="GO" id="GO:0005524">
    <property type="term" value="F:ATP binding"/>
    <property type="evidence" value="ECO:0007669"/>
    <property type="project" value="UniProtKB-UniRule"/>
</dbReference>
<dbReference type="EMBL" id="LBYR01000002">
    <property type="protein sequence ID" value="KKR56214.1"/>
    <property type="molecule type" value="Genomic_DNA"/>
</dbReference>
<keyword evidence="6 10" id="KW-0547">Nucleotide-binding</keyword>
<dbReference type="NCBIfam" id="TIGR00174">
    <property type="entry name" value="miaA"/>
    <property type="match status" value="1"/>
</dbReference>
<evidence type="ECO:0000256" key="9">
    <source>
        <dbReference type="ARBA" id="ARBA00049563"/>
    </source>
</evidence>
<dbReference type="EC" id="2.5.1.75" evidence="10"/>
<evidence type="ECO:0000256" key="8">
    <source>
        <dbReference type="ARBA" id="ARBA00022842"/>
    </source>
</evidence>
<accession>A0A0G0RU75</accession>
<evidence type="ECO:0000256" key="2">
    <source>
        <dbReference type="ARBA" id="ARBA00003213"/>
    </source>
</evidence>
<feature type="binding site" evidence="10">
    <location>
        <begin position="21"/>
        <end position="26"/>
    </location>
    <ligand>
        <name>substrate</name>
    </ligand>
</feature>
<sequence>MNKQKLGKIGTGKLLVICGPTATGKTDLAVLLAKKNNGEIVSADSRQVYKGLNIGTGKDLPKGLKLKYLWIKKFGYYEVKGVKIWGYDLADPRHSFSVSQYLKFAERVVADIIKRGKLPILVGGTGLYIKGVIDGIPTADIPKSNHLRESLESKPPEQLFEMLAQIDSLKAAGMNASDKKNPRRLIRAIEIATWRTNHAGKDSDMVRESSKYEVLQIGLTADEKYLNHKIEQRVSKRFKERLEDEIAGLLKDHVSWEMQSMSSMGYGQWRDFFEGRKSERNVIEVWEAEEKKYVKRQIIWFKKDKRIKWFDITDKDYPENVEKTVRKWHNKSDE</sequence>
<evidence type="ECO:0000256" key="6">
    <source>
        <dbReference type="ARBA" id="ARBA00022741"/>
    </source>
</evidence>
<dbReference type="Gene3D" id="1.10.20.140">
    <property type="match status" value="1"/>
</dbReference>